<feature type="domain" description="DarT" evidence="7">
    <location>
        <begin position="25"/>
        <end position="206"/>
    </location>
</feature>
<name>A0A1N7NLN8_9PROT</name>
<keyword evidence="2 6" id="KW-0328">Glycosyltransferase</keyword>
<comment type="caution">
    <text evidence="6">Lacks conserved residue(s) required for the propagation of feature annotation.</text>
</comment>
<dbReference type="GO" id="GO:0016757">
    <property type="term" value="F:glycosyltransferase activity"/>
    <property type="evidence" value="ECO:0007669"/>
    <property type="project" value="UniProtKB-UniRule"/>
</dbReference>
<sequence>MARLSEINKMKDSTKDKKDSIKDKKLIYHITTLDNFEKILERGLLPRSHASNFMDIADHNILQKRKKNGLDECVPFHWFAKNPFDGRVQTDYPKKDFVLISVYRDTAKKNNWKIIPHHPLATGELEIMDYTDGFSAIDWETMDTRDYHNEHTKSVCMAECLAPGVVPVSMFAKIFVKTDTVAATVRAMIKEANATTGITVNPGMFISC</sequence>
<evidence type="ECO:0000313" key="9">
    <source>
        <dbReference type="Proteomes" id="UP000185678"/>
    </source>
</evidence>
<dbReference type="Proteomes" id="UP000185678">
    <property type="component" value="Unassembled WGS sequence"/>
</dbReference>
<evidence type="ECO:0000313" key="8">
    <source>
        <dbReference type="EMBL" id="SIS99284.1"/>
    </source>
</evidence>
<keyword evidence="4 6" id="KW-0548">Nucleotidyltransferase</keyword>
<keyword evidence="3 6" id="KW-0808">Transferase</keyword>
<feature type="binding site" evidence="6">
    <location>
        <begin position="29"/>
        <end position="31"/>
    </location>
    <ligand>
        <name>NAD(+)</name>
        <dbReference type="ChEBI" id="CHEBI:57540"/>
    </ligand>
</feature>
<gene>
    <name evidence="8" type="ORF">SAMN05421779_105218</name>
</gene>
<dbReference type="GO" id="GO:0016779">
    <property type="term" value="F:nucleotidyltransferase activity"/>
    <property type="evidence" value="ECO:0007669"/>
    <property type="project" value="UniProtKB-UniRule"/>
</dbReference>
<dbReference type="STRING" id="80876.SAMN05421779_105218"/>
<dbReference type="EMBL" id="FTOA01000005">
    <property type="protein sequence ID" value="SIS99284.1"/>
    <property type="molecule type" value="Genomic_DNA"/>
</dbReference>
<reference evidence="8 9" key="1">
    <citation type="submission" date="2017-01" db="EMBL/GenBank/DDBJ databases">
        <authorList>
            <person name="Mah S.A."/>
            <person name="Swanson W.J."/>
            <person name="Moy G.W."/>
            <person name="Vacquier V.D."/>
        </authorList>
    </citation>
    <scope>NUCLEOTIDE SEQUENCE [LARGE SCALE GENOMIC DNA]</scope>
    <source>
        <strain evidence="8 9">DSM 11589</strain>
    </source>
</reference>
<keyword evidence="1 6" id="KW-1277">Toxin-antitoxin system</keyword>
<evidence type="ECO:0000256" key="1">
    <source>
        <dbReference type="ARBA" id="ARBA00022649"/>
    </source>
</evidence>
<protein>
    <recommendedName>
        <fullName evidence="7">DarT domain-containing protein</fullName>
    </recommendedName>
</protein>
<evidence type="ECO:0000259" key="7">
    <source>
        <dbReference type="PROSITE" id="PS52018"/>
    </source>
</evidence>
<feature type="binding site" evidence="6">
    <location>
        <position position="65"/>
    </location>
    <ligand>
        <name>NAD(+)</name>
        <dbReference type="ChEBI" id="CHEBI:57540"/>
    </ligand>
</feature>
<organism evidence="8 9">
    <name type="scientific">Insolitispirillum peregrinum</name>
    <dbReference type="NCBI Taxonomy" id="80876"/>
    <lineage>
        <taxon>Bacteria</taxon>
        <taxon>Pseudomonadati</taxon>
        <taxon>Pseudomonadota</taxon>
        <taxon>Alphaproteobacteria</taxon>
        <taxon>Rhodospirillales</taxon>
        <taxon>Novispirillaceae</taxon>
        <taxon>Insolitispirillum</taxon>
    </lineage>
</organism>
<accession>A0A1N7NLN8</accession>
<feature type="active site" description="Proton acceptor" evidence="6">
    <location>
        <position position="65"/>
    </location>
</feature>
<dbReference type="RefSeq" id="WP_217696101.1">
    <property type="nucleotide sequence ID" value="NZ_FTOA01000005.1"/>
</dbReference>
<dbReference type="Pfam" id="PF14487">
    <property type="entry name" value="DarT"/>
    <property type="match status" value="1"/>
</dbReference>
<dbReference type="PROSITE" id="PS52018">
    <property type="entry name" value="DART"/>
    <property type="match status" value="1"/>
</dbReference>
<comment type="similarity">
    <text evidence="6">Belongs to the DarT ADP-ribosyltransferase family.</text>
</comment>
<proteinExistence type="inferred from homology"/>
<feature type="active site" evidence="6">
    <location>
        <position position="159"/>
    </location>
</feature>
<evidence type="ECO:0000256" key="4">
    <source>
        <dbReference type="ARBA" id="ARBA00022695"/>
    </source>
</evidence>
<evidence type="ECO:0000256" key="2">
    <source>
        <dbReference type="ARBA" id="ARBA00022676"/>
    </source>
</evidence>
<evidence type="ECO:0000256" key="3">
    <source>
        <dbReference type="ARBA" id="ARBA00022679"/>
    </source>
</evidence>
<dbReference type="AlphaFoldDB" id="A0A1N7NLN8"/>
<dbReference type="GO" id="GO:0003677">
    <property type="term" value="F:DNA binding"/>
    <property type="evidence" value="ECO:0007669"/>
    <property type="project" value="UniProtKB-UniRule"/>
</dbReference>
<evidence type="ECO:0000256" key="5">
    <source>
        <dbReference type="ARBA" id="ARBA00023125"/>
    </source>
</evidence>
<comment type="catalytic activity">
    <reaction evidence="6">
        <text>a thymidine in DNA + NAD(+) = an N-(ADP-alpha-D-ribosyl)-thymidine in DNA + nicotinamide + H(+)</text>
        <dbReference type="Rhea" id="RHEA:71651"/>
        <dbReference type="Rhea" id="RHEA-COMP:13556"/>
        <dbReference type="Rhea" id="RHEA-COMP:18051"/>
        <dbReference type="ChEBI" id="CHEBI:15378"/>
        <dbReference type="ChEBI" id="CHEBI:17154"/>
        <dbReference type="ChEBI" id="CHEBI:57540"/>
        <dbReference type="ChEBI" id="CHEBI:137386"/>
        <dbReference type="ChEBI" id="CHEBI:191199"/>
    </reaction>
</comment>
<dbReference type="InterPro" id="IPR029494">
    <property type="entry name" value="DarT"/>
</dbReference>
<keyword evidence="9" id="KW-1185">Reference proteome</keyword>
<keyword evidence="5 6" id="KW-0238">DNA-binding</keyword>
<evidence type="ECO:0000256" key="6">
    <source>
        <dbReference type="PROSITE-ProRule" id="PRU01362"/>
    </source>
</evidence>